<evidence type="ECO:0008006" key="5">
    <source>
        <dbReference type="Google" id="ProtNLM"/>
    </source>
</evidence>
<keyword evidence="2" id="KW-0812">Transmembrane</keyword>
<evidence type="ECO:0000256" key="2">
    <source>
        <dbReference type="SAM" id="Phobius"/>
    </source>
</evidence>
<keyword evidence="4" id="KW-1185">Reference proteome</keyword>
<reference evidence="3 4" key="1">
    <citation type="journal article" date="2013" name="Genome Announc.">
        <title>Draft Genome Sequence of Cesiribacter andamanensis Strain AMV16T, Isolated from a Soil Sample from a Mud Volcano in the Andaman Islands, India.</title>
        <authorList>
            <person name="Shivaji S."/>
            <person name="Ara S."/>
            <person name="Begum Z."/>
            <person name="Srinivas T.N."/>
            <person name="Singh A."/>
            <person name="Kumar Pinnaka A."/>
        </authorList>
    </citation>
    <scope>NUCLEOTIDE SEQUENCE [LARGE SCALE GENOMIC DNA]</scope>
    <source>
        <strain evidence="3 4">AMV16</strain>
    </source>
</reference>
<dbReference type="Proteomes" id="UP000011910">
    <property type="component" value="Unassembled WGS sequence"/>
</dbReference>
<feature type="region of interest" description="Disordered" evidence="1">
    <location>
        <begin position="61"/>
        <end position="85"/>
    </location>
</feature>
<dbReference type="EMBL" id="AODQ01000153">
    <property type="protein sequence ID" value="EMR01031.1"/>
    <property type="molecule type" value="Genomic_DNA"/>
</dbReference>
<organism evidence="3 4">
    <name type="scientific">Cesiribacter andamanensis AMV16</name>
    <dbReference type="NCBI Taxonomy" id="1279009"/>
    <lineage>
        <taxon>Bacteria</taxon>
        <taxon>Pseudomonadati</taxon>
        <taxon>Bacteroidota</taxon>
        <taxon>Cytophagia</taxon>
        <taxon>Cytophagales</taxon>
        <taxon>Cesiribacteraceae</taxon>
        <taxon>Cesiribacter</taxon>
    </lineage>
</organism>
<dbReference type="Pfam" id="PF02810">
    <property type="entry name" value="SEC-C"/>
    <property type="match status" value="1"/>
</dbReference>
<dbReference type="AlphaFoldDB" id="M7N1D8"/>
<dbReference type="eggNOG" id="COG3012">
    <property type="taxonomic scope" value="Bacteria"/>
</dbReference>
<feature type="transmembrane region" description="Helical" evidence="2">
    <location>
        <begin position="37"/>
        <end position="55"/>
    </location>
</feature>
<dbReference type="SUPFAM" id="SSF103642">
    <property type="entry name" value="Sec-C motif"/>
    <property type="match status" value="1"/>
</dbReference>
<proteinExistence type="predicted"/>
<keyword evidence="2" id="KW-0472">Membrane</keyword>
<dbReference type="OrthoDB" id="1284667at2"/>
<evidence type="ECO:0000313" key="4">
    <source>
        <dbReference type="Proteomes" id="UP000011910"/>
    </source>
</evidence>
<evidence type="ECO:0000313" key="3">
    <source>
        <dbReference type="EMBL" id="EMR01031.1"/>
    </source>
</evidence>
<dbReference type="RefSeq" id="WP_009197222.1">
    <property type="nucleotide sequence ID" value="NZ_AODQ01000153.1"/>
</dbReference>
<feature type="compositionally biased region" description="Basic and acidic residues" evidence="1">
    <location>
        <begin position="75"/>
        <end position="85"/>
    </location>
</feature>
<dbReference type="InterPro" id="IPR004027">
    <property type="entry name" value="SEC_C_motif"/>
</dbReference>
<keyword evidence="2" id="KW-1133">Transmembrane helix</keyword>
<protein>
    <recommendedName>
        <fullName evidence="5">Preprotein translocase subunit SecA</fullName>
    </recommendedName>
</protein>
<dbReference type="STRING" id="1279009.ADICEAN_03843"/>
<accession>M7N1D8</accession>
<comment type="caution">
    <text evidence="3">The sequence shown here is derived from an EMBL/GenBank/DDBJ whole genome shotgun (WGS) entry which is preliminary data.</text>
</comment>
<evidence type="ECO:0000256" key="1">
    <source>
        <dbReference type="SAM" id="MobiDB-lite"/>
    </source>
</evidence>
<dbReference type="Gene3D" id="3.10.450.50">
    <property type="match status" value="1"/>
</dbReference>
<name>M7N1D8_9BACT</name>
<sequence>MGQIGRNDPCPCGSGKKYKNCHQQLEEKKGTATSSKIIMGLVIVGIVLIFIVSFMNIQTTENQAPGEAPPGKVWSPEHGHWHDAP</sequence>
<gene>
    <name evidence="3" type="ORF">ADICEAN_03843</name>
</gene>